<sequence>MSWNEFLPELAVKHEVLESLYAYIGTPDGQKAKECQGLFDRFIGVINDHIDQVQQEKTRLVKECEQMMDNIKRMTTLVGQGEEGIARLVETLEGMNLWSRHSLLREEYTYILEHYTQKLGEIRTLHHELAEYETILGSAYVQAGPFPEEGAAVTFDVVQQFSNNIDACKKEQKRRMSAVESAVMSIKHLCNELGLTAQDVFEKGIMEPELGDYPLTDEAMRRLNTKQIMLEDERSKREMFVKDHLTKIIQLWDKLRIEKDEREEFIASHVGLTMNTVRAHIAELNKLMDLRGEKLQEFILEERDTLYELWDKLYYSPEQQEKFTVLFDDDFTEDNLAAHEAEVVRLKQEVEENEHILNAIEQYRKMLDDIREFEITSMDARRLFHRDPGRLLREEKFRKRIAREFPKVEKELEDALYEWQQINGGPFLVYGEEYIKTMKLHAEQAREGKENEKLWREQRKEMLLQRELRYGSRNPKKTVPQSPHLRRISPSLALPPDPPSLSSPLPQTPTSKRIGLPLTNRPGTPTSQHKRSTPSAVPTTPTRGRSQIIQETSSHPSGQSSNLHSPHTFHSLQLQRPNGTGDRLYSRSESPATTFSLSKLLSNPSSHYGAVRHSGPAAMLTNGESESKRNNSIISVSSVSSNNTEVVAGPLTPTRSSRINHAISYDLTRHSIQEEEEEERSLRTPHKRTTRELSSPSHTPPGSPSVRRSHRRKKSRSRSPQSEILSETIRSQPTESPFISKTSDRLGSTLFMTKATGQDNQFMKKLLEIQLEEAHTVADNINIVEDVPEEDSLIELDRSEAEMIFSLPKETVEVVGLRVDQDNESEGWETENDDSPRSRWELTKDGRGATLKTTTPRDDTGNDNALNSEDDARLVERIPLSSSPSTKQMPAFEIKSA</sequence>
<feature type="compositionally biased region" description="Low complexity" evidence="2">
    <location>
        <begin position="502"/>
        <end position="511"/>
    </location>
</feature>
<keyword evidence="4" id="KW-1185">Reference proteome</keyword>
<gene>
    <name evidence="3" type="ORF">BGZ65_007091</name>
</gene>
<comment type="caution">
    <text evidence="3">The sequence shown here is derived from an EMBL/GenBank/DDBJ whole genome shotgun (WGS) entry which is preliminary data.</text>
</comment>
<dbReference type="InterPro" id="IPR007145">
    <property type="entry name" value="MAP65_Ase1_PRC1"/>
</dbReference>
<reference evidence="3" key="1">
    <citation type="journal article" date="2020" name="Fungal Divers.">
        <title>Resolving the Mortierellaceae phylogeny through synthesis of multi-gene phylogenetics and phylogenomics.</title>
        <authorList>
            <person name="Vandepol N."/>
            <person name="Liber J."/>
            <person name="Desiro A."/>
            <person name="Na H."/>
            <person name="Kennedy M."/>
            <person name="Barry K."/>
            <person name="Grigoriev I.V."/>
            <person name="Miller A.N."/>
            <person name="O'Donnell K."/>
            <person name="Stajich J.E."/>
            <person name="Bonito G."/>
        </authorList>
    </citation>
    <scope>NUCLEOTIDE SEQUENCE</scope>
    <source>
        <strain evidence="3">MES-2147</strain>
    </source>
</reference>
<dbReference type="GO" id="GO:0051256">
    <property type="term" value="P:mitotic spindle midzone assembly"/>
    <property type="evidence" value="ECO:0007669"/>
    <property type="project" value="TreeGrafter"/>
</dbReference>
<feature type="compositionally biased region" description="Polar residues" evidence="2">
    <location>
        <begin position="721"/>
        <end position="741"/>
    </location>
</feature>
<evidence type="ECO:0008006" key="5">
    <source>
        <dbReference type="Google" id="ProtNLM"/>
    </source>
</evidence>
<dbReference type="GO" id="GO:0008017">
    <property type="term" value="F:microtubule binding"/>
    <property type="evidence" value="ECO:0007669"/>
    <property type="project" value="InterPro"/>
</dbReference>
<dbReference type="PANTHER" id="PTHR19321">
    <property type="entry name" value="PROTEIN REGULATOR OF CYTOKINESIS 1 PRC1-RELATED"/>
    <property type="match status" value="1"/>
</dbReference>
<dbReference type="PANTHER" id="PTHR19321:SF41">
    <property type="entry name" value="FASCETTO-RELATED"/>
    <property type="match status" value="1"/>
</dbReference>
<organism evidence="3 4">
    <name type="scientific">Modicella reniformis</name>
    <dbReference type="NCBI Taxonomy" id="1440133"/>
    <lineage>
        <taxon>Eukaryota</taxon>
        <taxon>Fungi</taxon>
        <taxon>Fungi incertae sedis</taxon>
        <taxon>Mucoromycota</taxon>
        <taxon>Mortierellomycotina</taxon>
        <taxon>Mortierellomycetes</taxon>
        <taxon>Mortierellales</taxon>
        <taxon>Mortierellaceae</taxon>
        <taxon>Modicella</taxon>
    </lineage>
</organism>
<feature type="compositionally biased region" description="Polar residues" evidence="2">
    <location>
        <begin position="521"/>
        <end position="566"/>
    </location>
</feature>
<dbReference type="Pfam" id="PF03999">
    <property type="entry name" value="MAP65_ASE1"/>
    <property type="match status" value="1"/>
</dbReference>
<feature type="compositionally biased region" description="Basic residues" evidence="2">
    <location>
        <begin position="707"/>
        <end position="717"/>
    </location>
</feature>
<feature type="region of interest" description="Disordered" evidence="2">
    <location>
        <begin position="602"/>
        <end position="628"/>
    </location>
</feature>
<evidence type="ECO:0000256" key="2">
    <source>
        <dbReference type="SAM" id="MobiDB-lite"/>
    </source>
</evidence>
<protein>
    <recommendedName>
        <fullName evidence="5">Microtubule associated protein</fullName>
    </recommendedName>
</protein>
<feature type="coiled-coil region" evidence="1">
    <location>
        <begin position="329"/>
        <end position="366"/>
    </location>
</feature>
<dbReference type="GO" id="GO:1990023">
    <property type="term" value="C:mitotic spindle midzone"/>
    <property type="evidence" value="ECO:0007669"/>
    <property type="project" value="TreeGrafter"/>
</dbReference>
<feature type="compositionally biased region" description="Basic and acidic residues" evidence="2">
    <location>
        <begin position="834"/>
        <end position="847"/>
    </location>
</feature>
<dbReference type="Gene3D" id="1.20.58.1520">
    <property type="match status" value="1"/>
</dbReference>
<feature type="region of interest" description="Disordered" evidence="2">
    <location>
        <begin position="820"/>
        <end position="897"/>
    </location>
</feature>
<proteinExistence type="predicted"/>
<dbReference type="EMBL" id="JAAAHW010010377">
    <property type="protein sequence ID" value="KAF9926828.1"/>
    <property type="molecule type" value="Genomic_DNA"/>
</dbReference>
<feature type="region of interest" description="Disordered" evidence="2">
    <location>
        <begin position="571"/>
        <end position="590"/>
    </location>
</feature>
<dbReference type="GO" id="GO:0005737">
    <property type="term" value="C:cytoplasm"/>
    <property type="evidence" value="ECO:0007669"/>
    <property type="project" value="TreeGrafter"/>
</dbReference>
<evidence type="ECO:0000313" key="3">
    <source>
        <dbReference type="EMBL" id="KAF9926828.1"/>
    </source>
</evidence>
<dbReference type="AlphaFoldDB" id="A0A9P6IJJ8"/>
<evidence type="ECO:0000256" key="1">
    <source>
        <dbReference type="SAM" id="Coils"/>
    </source>
</evidence>
<name>A0A9P6IJJ8_9FUNG</name>
<keyword evidence="1" id="KW-0175">Coiled coil</keyword>
<accession>A0A9P6IJJ8</accession>
<feature type="region of interest" description="Disordered" evidence="2">
    <location>
        <begin position="667"/>
        <end position="742"/>
    </location>
</feature>
<feature type="compositionally biased region" description="Acidic residues" evidence="2">
    <location>
        <begin position="822"/>
        <end position="833"/>
    </location>
</feature>
<feature type="non-terminal residue" evidence="3">
    <location>
        <position position="897"/>
    </location>
</feature>
<dbReference type="Proteomes" id="UP000749646">
    <property type="component" value="Unassembled WGS sequence"/>
</dbReference>
<evidence type="ECO:0000313" key="4">
    <source>
        <dbReference type="Proteomes" id="UP000749646"/>
    </source>
</evidence>
<dbReference type="OrthoDB" id="642895at2759"/>
<feature type="region of interest" description="Disordered" evidence="2">
    <location>
        <begin position="467"/>
        <end position="566"/>
    </location>
</feature>